<dbReference type="Pfam" id="PF05970">
    <property type="entry name" value="PIF1"/>
    <property type="match status" value="1"/>
</dbReference>
<dbReference type="Gene3D" id="3.40.50.300">
    <property type="entry name" value="P-loop containing nucleotide triphosphate hydrolases"/>
    <property type="match status" value="2"/>
</dbReference>
<comment type="similarity">
    <text evidence="1">Belongs to the helicase family.</text>
</comment>
<comment type="catalytic activity">
    <reaction evidence="1">
        <text>ATP + H2O = ADP + phosphate + H(+)</text>
        <dbReference type="Rhea" id="RHEA:13065"/>
        <dbReference type="ChEBI" id="CHEBI:15377"/>
        <dbReference type="ChEBI" id="CHEBI:15378"/>
        <dbReference type="ChEBI" id="CHEBI:30616"/>
        <dbReference type="ChEBI" id="CHEBI:43474"/>
        <dbReference type="ChEBI" id="CHEBI:456216"/>
        <dbReference type="EC" id="5.6.2.3"/>
    </reaction>
</comment>
<dbReference type="GeneID" id="71983363"/>
<evidence type="ECO:0000259" key="3">
    <source>
        <dbReference type="Pfam" id="PF05970"/>
    </source>
</evidence>
<dbReference type="InterPro" id="IPR010285">
    <property type="entry name" value="DNA_helicase_pif1-like_DEAD"/>
</dbReference>
<dbReference type="OrthoDB" id="432234at2759"/>
<keyword evidence="1" id="KW-0227">DNA damage</keyword>
<dbReference type="GO" id="GO:0005524">
    <property type="term" value="F:ATP binding"/>
    <property type="evidence" value="ECO:0007669"/>
    <property type="project" value="UniProtKB-KW"/>
</dbReference>
<keyword evidence="1" id="KW-0233">DNA recombination</keyword>
<keyword evidence="1 4" id="KW-0347">Helicase</keyword>
<dbReference type="GO" id="GO:0006310">
    <property type="term" value="P:DNA recombination"/>
    <property type="evidence" value="ECO:0007669"/>
    <property type="project" value="UniProtKB-KW"/>
</dbReference>
<dbReference type="GO" id="GO:0043139">
    <property type="term" value="F:5'-3' DNA helicase activity"/>
    <property type="evidence" value="ECO:0007669"/>
    <property type="project" value="UniProtKB-EC"/>
</dbReference>
<reference evidence="4" key="2">
    <citation type="journal article" date="2022" name="Microb. Genom.">
        <title>A chromosome-scale genome assembly of the tomato pathogen Cladosporium fulvum reveals a compartmentalized genome architecture and the presence of a dispensable chromosome.</title>
        <authorList>
            <person name="Zaccaron A.Z."/>
            <person name="Chen L.H."/>
            <person name="Samaras A."/>
            <person name="Stergiopoulos I."/>
        </authorList>
    </citation>
    <scope>NUCLEOTIDE SEQUENCE</scope>
    <source>
        <strain evidence="4">Race5_Kim</strain>
    </source>
</reference>
<organism evidence="4 5">
    <name type="scientific">Passalora fulva</name>
    <name type="common">Tomato leaf mold</name>
    <name type="synonym">Cladosporium fulvum</name>
    <dbReference type="NCBI Taxonomy" id="5499"/>
    <lineage>
        <taxon>Eukaryota</taxon>
        <taxon>Fungi</taxon>
        <taxon>Dikarya</taxon>
        <taxon>Ascomycota</taxon>
        <taxon>Pezizomycotina</taxon>
        <taxon>Dothideomycetes</taxon>
        <taxon>Dothideomycetidae</taxon>
        <taxon>Mycosphaerellales</taxon>
        <taxon>Mycosphaerellaceae</taxon>
        <taxon>Fulvia</taxon>
    </lineage>
</organism>
<dbReference type="GO" id="GO:0000723">
    <property type="term" value="P:telomere maintenance"/>
    <property type="evidence" value="ECO:0007669"/>
    <property type="project" value="InterPro"/>
</dbReference>
<dbReference type="SUPFAM" id="SSF52540">
    <property type="entry name" value="P-loop containing nucleoside triphosphate hydrolases"/>
    <property type="match status" value="2"/>
</dbReference>
<proteinExistence type="inferred from homology"/>
<keyword evidence="1" id="KW-0378">Hydrolase</keyword>
<reference evidence="4" key="1">
    <citation type="submission" date="2021-12" db="EMBL/GenBank/DDBJ databases">
        <authorList>
            <person name="Zaccaron A."/>
            <person name="Stergiopoulos I."/>
        </authorList>
    </citation>
    <scope>NUCLEOTIDE SEQUENCE</scope>
    <source>
        <strain evidence="4">Race5_Kim</strain>
    </source>
</reference>
<evidence type="ECO:0000313" key="5">
    <source>
        <dbReference type="Proteomes" id="UP000756132"/>
    </source>
</evidence>
<dbReference type="Proteomes" id="UP000756132">
    <property type="component" value="Chromosome 2"/>
</dbReference>
<dbReference type="EC" id="5.6.2.3" evidence="1"/>
<feature type="compositionally biased region" description="Polar residues" evidence="2">
    <location>
        <begin position="423"/>
        <end position="436"/>
    </location>
</feature>
<dbReference type="RefSeq" id="XP_047757676.1">
    <property type="nucleotide sequence ID" value="XM_047902633.1"/>
</dbReference>
<dbReference type="GO" id="GO:0016787">
    <property type="term" value="F:hydrolase activity"/>
    <property type="evidence" value="ECO:0007669"/>
    <property type="project" value="UniProtKB-KW"/>
</dbReference>
<dbReference type="PANTHER" id="PTHR47642:SF5">
    <property type="entry name" value="ATP-DEPENDENT DNA HELICASE"/>
    <property type="match status" value="1"/>
</dbReference>
<feature type="region of interest" description="Disordered" evidence="2">
    <location>
        <begin position="423"/>
        <end position="443"/>
    </location>
</feature>
<feature type="compositionally biased region" description="Low complexity" evidence="2">
    <location>
        <begin position="323"/>
        <end position="346"/>
    </location>
</feature>
<dbReference type="InterPro" id="IPR027417">
    <property type="entry name" value="P-loop_NTPase"/>
</dbReference>
<dbReference type="InterPro" id="IPR051055">
    <property type="entry name" value="PIF1_helicase"/>
</dbReference>
<dbReference type="KEGG" id="ffu:CLAFUR5_03485"/>
<feature type="region of interest" description="Disordered" evidence="2">
    <location>
        <begin position="798"/>
        <end position="840"/>
    </location>
</feature>
<dbReference type="GO" id="GO:0006281">
    <property type="term" value="P:DNA repair"/>
    <property type="evidence" value="ECO:0007669"/>
    <property type="project" value="UniProtKB-KW"/>
</dbReference>
<dbReference type="EMBL" id="CP090164">
    <property type="protein sequence ID" value="UJO13310.1"/>
    <property type="molecule type" value="Genomic_DNA"/>
</dbReference>
<keyword evidence="1" id="KW-0234">DNA repair</keyword>
<feature type="domain" description="DNA helicase Pif1-like DEAD-box helicase" evidence="3">
    <location>
        <begin position="444"/>
        <end position="592"/>
    </location>
</feature>
<evidence type="ECO:0000256" key="2">
    <source>
        <dbReference type="SAM" id="MobiDB-lite"/>
    </source>
</evidence>
<gene>
    <name evidence="4" type="ORF">CLAFUR5_03485</name>
</gene>
<protein>
    <recommendedName>
        <fullName evidence="1">ATP-dependent DNA helicase</fullName>
        <ecNumber evidence="1">5.6.2.3</ecNumber>
    </recommendedName>
</protein>
<dbReference type="PANTHER" id="PTHR47642">
    <property type="entry name" value="ATP-DEPENDENT DNA HELICASE"/>
    <property type="match status" value="1"/>
</dbReference>
<evidence type="ECO:0000313" key="4">
    <source>
        <dbReference type="EMBL" id="UJO13310.1"/>
    </source>
</evidence>
<sequence>MALPQTTFVPCPNGTGLMPHPLALDSISQAQCRVYQQDRPVVEGAFRQNTITFSMRQIMLSHLSFYCYRGVLNGAPCTLSEGQLTNMGTWLLQQYPALSMEEQVTWLRADLQVRESISTKDQQILKLDNIAQAHRGNSATTEPATEYILAIQRRLQITLPQIDHLRKCEERVIALIASRQLVKPLPIVEPVSQTPAKSVPERTPLASLSANMASKAQTMPGTSLKRKRADAEPRNASEVIELLDDSEDEDQLQGKIEAIQAKIAAMRSRTSKEDEIIPGKRVRKSRKVAGETKTKPVVQQGPILANAQISPRPTPVTRDAYAPPRSSQRSPPSRSSSGSVKSSQPREAISMAAKSSAAGRALPTSSVFSPQNQRSLPASSRPCFGLVAAGQATAPVPMSNLCQIAQPPSSQAGRQQHVVDLTSSSPVRAQPASSMPASPDGPTLCKEQQEVVNLIMAGNNVFYTGGAGCGKSTVLKAFVPRLRDRGKVVRIVAPTGRAALDINGSTTWTYAGWTPLHMKKPLADLRKAAHGKFVRNRLKGTDVLVIDEISMVENHMLSRLDAIMKEARGNNNAFGGVQLVVTGDFCQLPPVRPFQYCMHCGREQAQKILADGRTVHRCYQHGDSNDDDKWAFRSTVWQDCNFKHINLTNIHRQSDEVFIKILQKLRIGTELTTADRKLLIDHPCDVNNAVKLFPTREEVRRINMAEFDKLKTAKHSFTCLDHFRWNEEKHPHRRTKGDRDHRDGSLVALREHRLDSLVEYKQGMLVVLLVNLDIANGLVNGSQGRVIGFEPFDPAKLPKAGRDVGGTRTGKAPSGRFGTSQGGGRRARERSMEPEQDSKGELRGEYAFFREAQISEYIQHARNISKLWPIVEFENGLKRTIYADCQVNELGDEKEYTLLARTQIPLIAAWAMTIHKSQGMTLNRVIVDLDKSFEEGQEYVTLSRARSLDGLKVMSLGDNVGKGGNAQVKEFLWQKFKLR</sequence>
<feature type="compositionally biased region" description="Basic and acidic residues" evidence="2">
    <location>
        <begin position="829"/>
        <end position="840"/>
    </location>
</feature>
<keyword evidence="1" id="KW-0547">Nucleotide-binding</keyword>
<comment type="cofactor">
    <cofactor evidence="1">
        <name>Mg(2+)</name>
        <dbReference type="ChEBI" id="CHEBI:18420"/>
    </cofactor>
</comment>
<name>A0A9Q8L9B4_PASFU</name>
<feature type="compositionally biased region" description="Polar residues" evidence="2">
    <location>
        <begin position="363"/>
        <end position="376"/>
    </location>
</feature>
<dbReference type="CDD" id="cd18809">
    <property type="entry name" value="SF1_C_RecD"/>
    <property type="match status" value="1"/>
</dbReference>
<evidence type="ECO:0000256" key="1">
    <source>
        <dbReference type="RuleBase" id="RU363044"/>
    </source>
</evidence>
<accession>A0A9Q8L9B4</accession>
<dbReference type="AlphaFoldDB" id="A0A9Q8L9B4"/>
<feature type="region of interest" description="Disordered" evidence="2">
    <location>
        <begin position="268"/>
        <end position="376"/>
    </location>
</feature>
<keyword evidence="5" id="KW-1185">Reference proteome</keyword>
<keyword evidence="1" id="KW-0067">ATP-binding</keyword>